<dbReference type="Proteomes" id="UP001556040">
    <property type="component" value="Unassembled WGS sequence"/>
</dbReference>
<keyword evidence="1" id="KW-1133">Transmembrane helix</keyword>
<dbReference type="EMBL" id="JBFMIA010000028">
    <property type="protein sequence ID" value="MEW9503251.1"/>
    <property type="molecule type" value="Genomic_DNA"/>
</dbReference>
<keyword evidence="3" id="KW-1185">Reference proteome</keyword>
<comment type="caution">
    <text evidence="2">The sequence shown here is derived from an EMBL/GenBank/DDBJ whole genome shotgun (WGS) entry which is preliminary data.</text>
</comment>
<accession>A0ABV3Q7C3</accession>
<sequence>MENVKKQGFGGGYTAYFFVGGFFLGVLIVFGVILLNEKTIVVPDDFATINRQSMKPIQEISLLDDQ</sequence>
<organism evidence="2 3">
    <name type="scientific">Jeotgalibacillus marinus</name>
    <dbReference type="NCBI Taxonomy" id="86667"/>
    <lineage>
        <taxon>Bacteria</taxon>
        <taxon>Bacillati</taxon>
        <taxon>Bacillota</taxon>
        <taxon>Bacilli</taxon>
        <taxon>Bacillales</taxon>
        <taxon>Caryophanaceae</taxon>
        <taxon>Jeotgalibacillus</taxon>
    </lineage>
</organism>
<evidence type="ECO:0000313" key="2">
    <source>
        <dbReference type="EMBL" id="MEW9503251.1"/>
    </source>
</evidence>
<proteinExistence type="predicted"/>
<gene>
    <name evidence="2" type="ORF">AB1471_15850</name>
</gene>
<dbReference type="RefSeq" id="WP_367780739.1">
    <property type="nucleotide sequence ID" value="NZ_JBFMIA010000028.1"/>
</dbReference>
<feature type="transmembrane region" description="Helical" evidence="1">
    <location>
        <begin position="15"/>
        <end position="35"/>
    </location>
</feature>
<name>A0ABV3Q7C3_9BACL</name>
<reference evidence="2 3" key="1">
    <citation type="journal article" date="1979" name="Int. J. Syst. Evol. Microbiol.">
        <title>Bacillus globisporus subsp. marinus subsp. nov.</title>
        <authorList>
            <person name="Liu H."/>
        </authorList>
    </citation>
    <scope>NUCLEOTIDE SEQUENCE [LARGE SCALE GENOMIC DNA]</scope>
    <source>
        <strain evidence="2 3">DSM 1297</strain>
    </source>
</reference>
<evidence type="ECO:0000313" key="3">
    <source>
        <dbReference type="Proteomes" id="UP001556040"/>
    </source>
</evidence>
<keyword evidence="1" id="KW-0472">Membrane</keyword>
<protein>
    <submittedName>
        <fullName evidence="2">Uncharacterized protein</fullName>
    </submittedName>
</protein>
<evidence type="ECO:0000256" key="1">
    <source>
        <dbReference type="SAM" id="Phobius"/>
    </source>
</evidence>
<keyword evidence="1" id="KW-0812">Transmembrane</keyword>